<dbReference type="InterPro" id="IPR016064">
    <property type="entry name" value="NAD/diacylglycerol_kinase_sf"/>
</dbReference>
<feature type="binding site" evidence="6">
    <location>
        <position position="144"/>
    </location>
    <ligand>
        <name>NAD(+)</name>
        <dbReference type="ChEBI" id="CHEBI:57540"/>
    </ligand>
</feature>
<dbReference type="Proteomes" id="UP000284902">
    <property type="component" value="Unassembled WGS sequence"/>
</dbReference>
<name>A0A3E4LZ12_9FIRM</name>
<evidence type="ECO:0000256" key="2">
    <source>
        <dbReference type="ARBA" id="ARBA00022777"/>
    </source>
</evidence>
<dbReference type="InterPro" id="IPR002504">
    <property type="entry name" value="NADK"/>
</dbReference>
<evidence type="ECO:0000256" key="6">
    <source>
        <dbReference type="HAMAP-Rule" id="MF_00361"/>
    </source>
</evidence>
<dbReference type="EC" id="2.7.1.23" evidence="6"/>
<evidence type="ECO:0000313" key="10">
    <source>
        <dbReference type="Proteomes" id="UP000260793"/>
    </source>
</evidence>
<feature type="binding site" evidence="6">
    <location>
        <begin position="133"/>
        <end position="134"/>
    </location>
    <ligand>
        <name>NAD(+)</name>
        <dbReference type="ChEBI" id="CHEBI:57540"/>
    </ligand>
</feature>
<dbReference type="EMBL" id="QRMI01000001">
    <property type="protein sequence ID" value="RHJ64363.1"/>
    <property type="molecule type" value="Genomic_DNA"/>
</dbReference>
<comment type="catalytic activity">
    <reaction evidence="5 6">
        <text>NAD(+) + ATP = ADP + NADP(+) + H(+)</text>
        <dbReference type="Rhea" id="RHEA:18629"/>
        <dbReference type="ChEBI" id="CHEBI:15378"/>
        <dbReference type="ChEBI" id="CHEBI:30616"/>
        <dbReference type="ChEBI" id="CHEBI:57540"/>
        <dbReference type="ChEBI" id="CHEBI:58349"/>
        <dbReference type="ChEBI" id="CHEBI:456216"/>
        <dbReference type="EC" id="2.7.1.23"/>
    </reaction>
</comment>
<evidence type="ECO:0000313" key="9">
    <source>
        <dbReference type="EMBL" id="RHJ64363.1"/>
    </source>
</evidence>
<comment type="cofactor">
    <cofactor evidence="6">
        <name>a divalent metal cation</name>
        <dbReference type="ChEBI" id="CHEBI:60240"/>
    </cofactor>
</comment>
<dbReference type="RefSeq" id="WP_005610145.1">
    <property type="nucleotide sequence ID" value="NZ_CABKOA010000029.1"/>
</dbReference>
<keyword evidence="3 6" id="KW-0521">NADP</keyword>
<dbReference type="GeneID" id="77333871"/>
<dbReference type="Gene3D" id="2.60.200.30">
    <property type="entry name" value="Probable inorganic polyphosphate/atp-NAD kinase, domain 2"/>
    <property type="match status" value="1"/>
</dbReference>
<comment type="function">
    <text evidence="6">Involved in the regulation of the intracellular balance of NAD and NADP, and is a key enzyme in the biosynthesis of NADP. Catalyzes specifically the phosphorylation on 2'-hydroxyl of the adenosine moiety of NAD to yield NADP.</text>
</comment>
<dbReference type="Pfam" id="PF01513">
    <property type="entry name" value="NAD_kinase"/>
    <property type="match status" value="1"/>
</dbReference>
<dbReference type="Proteomes" id="UP000285832">
    <property type="component" value="Unassembled WGS sequence"/>
</dbReference>
<gene>
    <name evidence="6" type="primary">nadK</name>
    <name evidence="9" type="ORF">DW116_00260</name>
    <name evidence="8" type="ORF">DW672_00215</name>
    <name evidence="7" type="ORF">DXD17_00850</name>
</gene>
<evidence type="ECO:0000313" key="12">
    <source>
        <dbReference type="Proteomes" id="UP000285832"/>
    </source>
</evidence>
<dbReference type="HAMAP" id="MF_00361">
    <property type="entry name" value="NAD_kinase"/>
    <property type="match status" value="1"/>
</dbReference>
<dbReference type="GO" id="GO:0046872">
    <property type="term" value="F:metal ion binding"/>
    <property type="evidence" value="ECO:0007669"/>
    <property type="project" value="UniProtKB-UniRule"/>
</dbReference>
<comment type="similarity">
    <text evidence="6">Belongs to the NAD kinase family.</text>
</comment>
<feature type="binding site" evidence="6">
    <location>
        <begin position="174"/>
        <end position="179"/>
    </location>
    <ligand>
        <name>NAD(+)</name>
        <dbReference type="ChEBI" id="CHEBI:57540"/>
    </ligand>
</feature>
<organism evidence="7 10">
    <name type="scientific">[Ruminococcus] lactaris</name>
    <dbReference type="NCBI Taxonomy" id="46228"/>
    <lineage>
        <taxon>Bacteria</taxon>
        <taxon>Bacillati</taxon>
        <taxon>Bacillota</taxon>
        <taxon>Clostridia</taxon>
        <taxon>Lachnospirales</taxon>
        <taxon>Lachnospiraceae</taxon>
        <taxon>Mediterraneibacter</taxon>
    </lineage>
</organism>
<reference evidence="10 11" key="1">
    <citation type="submission" date="2018-08" db="EMBL/GenBank/DDBJ databases">
        <title>A genome reference for cultivated species of the human gut microbiota.</title>
        <authorList>
            <person name="Zou Y."/>
            <person name="Xue W."/>
            <person name="Luo G."/>
        </authorList>
    </citation>
    <scope>NUCLEOTIDE SEQUENCE [LARGE SCALE GENOMIC DNA]</scope>
    <source>
        <strain evidence="9 12">AM09-9</strain>
        <strain evidence="8 11">AM25-1LB</strain>
        <strain evidence="7 10">TF11-7</strain>
    </source>
</reference>
<dbReference type="InterPro" id="IPR017438">
    <property type="entry name" value="ATP-NAD_kinase_N"/>
</dbReference>
<evidence type="ECO:0000313" key="8">
    <source>
        <dbReference type="EMBL" id="RHF63307.1"/>
    </source>
</evidence>
<dbReference type="GO" id="GO:0005524">
    <property type="term" value="F:ATP binding"/>
    <property type="evidence" value="ECO:0007669"/>
    <property type="project" value="UniProtKB-KW"/>
</dbReference>
<dbReference type="SUPFAM" id="SSF111331">
    <property type="entry name" value="NAD kinase/diacylglycerol kinase-like"/>
    <property type="match status" value="1"/>
</dbReference>
<evidence type="ECO:0000256" key="1">
    <source>
        <dbReference type="ARBA" id="ARBA00022679"/>
    </source>
</evidence>
<keyword evidence="2 6" id="KW-0418">Kinase</keyword>
<evidence type="ECO:0000313" key="7">
    <source>
        <dbReference type="EMBL" id="RGK42659.1"/>
    </source>
</evidence>
<dbReference type="EMBL" id="QSQN01000002">
    <property type="protein sequence ID" value="RGK42659.1"/>
    <property type="molecule type" value="Genomic_DNA"/>
</dbReference>
<feature type="active site" description="Proton acceptor" evidence="6">
    <location>
        <position position="62"/>
    </location>
</feature>
<feature type="binding site" evidence="6">
    <location>
        <begin position="62"/>
        <end position="63"/>
    </location>
    <ligand>
        <name>NAD(+)</name>
        <dbReference type="ChEBI" id="CHEBI:57540"/>
    </ligand>
</feature>
<dbReference type="GO" id="GO:0003951">
    <property type="term" value="F:NAD+ kinase activity"/>
    <property type="evidence" value="ECO:0007669"/>
    <property type="project" value="UniProtKB-UniRule"/>
</dbReference>
<dbReference type="PANTHER" id="PTHR20275">
    <property type="entry name" value="NAD KINASE"/>
    <property type="match status" value="1"/>
</dbReference>
<comment type="caution">
    <text evidence="6">Lacks conserved residue(s) required for the propagation of feature annotation.</text>
</comment>
<dbReference type="PANTHER" id="PTHR20275:SF0">
    <property type="entry name" value="NAD KINASE"/>
    <property type="match status" value="1"/>
</dbReference>
<dbReference type="GO" id="GO:0019674">
    <property type="term" value="P:NAD+ metabolic process"/>
    <property type="evidence" value="ECO:0007669"/>
    <property type="project" value="InterPro"/>
</dbReference>
<evidence type="ECO:0000256" key="4">
    <source>
        <dbReference type="ARBA" id="ARBA00023027"/>
    </source>
</evidence>
<feature type="binding site" evidence="6">
    <location>
        <position position="163"/>
    </location>
    <ligand>
        <name>NAD(+)</name>
        <dbReference type="ChEBI" id="CHEBI:57540"/>
    </ligand>
</feature>
<evidence type="ECO:0000256" key="3">
    <source>
        <dbReference type="ARBA" id="ARBA00022857"/>
    </source>
</evidence>
<dbReference type="AlphaFoldDB" id="A0A3E4LZ12"/>
<dbReference type="GO" id="GO:0005737">
    <property type="term" value="C:cytoplasm"/>
    <property type="evidence" value="ECO:0007669"/>
    <property type="project" value="UniProtKB-SubCell"/>
</dbReference>
<evidence type="ECO:0000256" key="5">
    <source>
        <dbReference type="ARBA" id="ARBA00047925"/>
    </source>
</evidence>
<dbReference type="Gene3D" id="3.40.50.10330">
    <property type="entry name" value="Probable inorganic polyphosphate/atp-NAD kinase, domain 1"/>
    <property type="match status" value="1"/>
</dbReference>
<comment type="caution">
    <text evidence="7">The sequence shown here is derived from an EMBL/GenBank/DDBJ whole genome shotgun (WGS) entry which is preliminary data.</text>
</comment>
<dbReference type="EMBL" id="QRHG01000001">
    <property type="protein sequence ID" value="RHF63307.1"/>
    <property type="molecule type" value="Genomic_DNA"/>
</dbReference>
<dbReference type="Proteomes" id="UP000260793">
    <property type="component" value="Unassembled WGS sequence"/>
</dbReference>
<keyword evidence="4 6" id="KW-0520">NAD</keyword>
<feature type="binding site" evidence="6">
    <location>
        <position position="67"/>
    </location>
    <ligand>
        <name>NAD(+)</name>
        <dbReference type="ChEBI" id="CHEBI:57540"/>
    </ligand>
</feature>
<keyword evidence="1 6" id="KW-0808">Transferase</keyword>
<keyword evidence="6" id="KW-0067">ATP-binding</keyword>
<comment type="subcellular location">
    <subcellularLocation>
        <location evidence="6">Cytoplasm</location>
    </subcellularLocation>
</comment>
<accession>A0A3E4LZ12</accession>
<dbReference type="GO" id="GO:0006741">
    <property type="term" value="P:NADP+ biosynthetic process"/>
    <property type="evidence" value="ECO:0007669"/>
    <property type="project" value="UniProtKB-UniRule"/>
</dbReference>
<keyword evidence="6" id="KW-0547">Nucleotide-binding</keyword>
<dbReference type="InterPro" id="IPR017437">
    <property type="entry name" value="ATP-NAD_kinase_PpnK-typ_C"/>
</dbReference>
<dbReference type="GO" id="GO:0051287">
    <property type="term" value="F:NAD binding"/>
    <property type="evidence" value="ECO:0007669"/>
    <property type="project" value="UniProtKB-ARBA"/>
</dbReference>
<sequence>MDSFYIITNILKDKDYAVTDKICNYIEQKGKKWTLAKKDEEGHILPGTVPSDVECGLVLGGDGTLIRAIRDLEGEELPLLGINLGTLGYLAEVELKDYQYAIDRLCGEEHAAIELRMMLEGVAGDEKRDLAVNDIVLTREGNIRIVQFNVYVNGTLLNTYLADGVIISTPTGSTGYNLSAGGPVVEPTASIIVITPICSHALNTSSVVLSAEDVIEVEVCPGRYGRQEEVALCYDGAVRRKLVSGDRVCIRRAEETAKLIKLSKESFMKTMREKMKGN</sequence>
<proteinExistence type="inferred from homology"/>
<evidence type="ECO:0000313" key="11">
    <source>
        <dbReference type="Proteomes" id="UP000284902"/>
    </source>
</evidence>
<protein>
    <recommendedName>
        <fullName evidence="6">NAD kinase</fullName>
        <ecNumber evidence="6">2.7.1.23</ecNumber>
    </recommendedName>
    <alternativeName>
        <fullName evidence="6">ATP-dependent NAD kinase</fullName>
    </alternativeName>
</protein>
<keyword evidence="6" id="KW-0963">Cytoplasm</keyword>
<dbReference type="Pfam" id="PF20143">
    <property type="entry name" value="NAD_kinase_C"/>
    <property type="match status" value="1"/>
</dbReference>